<proteinExistence type="predicted"/>
<dbReference type="Proteomes" id="UP000268004">
    <property type="component" value="Unassembled WGS sequence"/>
</dbReference>
<evidence type="ECO:0000313" key="2">
    <source>
        <dbReference type="Proteomes" id="UP000268004"/>
    </source>
</evidence>
<gene>
    <name evidence="1" type="ORF">ALP78_04234</name>
</gene>
<name>A0A3M4YK67_9PSED</name>
<comment type="caution">
    <text evidence="1">The sequence shown here is derived from an EMBL/GenBank/DDBJ whole genome shotgun (WGS) entry which is preliminary data.</text>
</comment>
<organism evidence="1 2">
    <name type="scientific">Pseudomonas coronafaciens pv. striafaciens</name>
    <dbReference type="NCBI Taxonomy" id="235276"/>
    <lineage>
        <taxon>Bacteria</taxon>
        <taxon>Pseudomonadati</taxon>
        <taxon>Pseudomonadota</taxon>
        <taxon>Gammaproteobacteria</taxon>
        <taxon>Pseudomonadales</taxon>
        <taxon>Pseudomonadaceae</taxon>
        <taxon>Pseudomonas</taxon>
        <taxon>Pseudomonas coronafaciens</taxon>
    </lineage>
</organism>
<accession>A0A3M4YK67</accession>
<evidence type="ECO:0000313" key="1">
    <source>
        <dbReference type="EMBL" id="RMR88636.1"/>
    </source>
</evidence>
<dbReference type="AlphaFoldDB" id="A0A3M4YK67"/>
<dbReference type="EMBL" id="RBSD01000073">
    <property type="protein sequence ID" value="RMR88636.1"/>
    <property type="molecule type" value="Genomic_DNA"/>
</dbReference>
<protein>
    <submittedName>
        <fullName evidence="1">Uncharacterized protein</fullName>
    </submittedName>
</protein>
<sequence>MSRVNDNTVQVCAYSAIPLAHKKTRRSGSFFYQYHSDILSVAVPAMVIILDLRSASCATVDGYRLLLREHVVQG</sequence>
<reference evidence="1 2" key="1">
    <citation type="submission" date="2018-08" db="EMBL/GenBank/DDBJ databases">
        <title>Recombination of ecologically and evolutionarily significant loci maintains genetic cohesion in the Pseudomonas syringae species complex.</title>
        <authorList>
            <person name="Dillon M."/>
            <person name="Thakur S."/>
            <person name="Almeida R.N.D."/>
            <person name="Weir B.S."/>
            <person name="Guttman D.S."/>
        </authorList>
    </citation>
    <scope>NUCLEOTIDE SEQUENCE [LARGE SCALE GENOMIC DNA]</scope>
    <source>
        <strain evidence="1 2">ICMP 4996</strain>
    </source>
</reference>